<name>A0A0S4IPR5_BODSA</name>
<accession>A0A0S4IPR5</accession>
<dbReference type="VEuPathDB" id="TriTrypDB:BSAL_58280"/>
<evidence type="ECO:0000313" key="2">
    <source>
        <dbReference type="Proteomes" id="UP000051952"/>
    </source>
</evidence>
<gene>
    <name evidence="1" type="ORF">BSAL_58280</name>
</gene>
<sequence>MQQRPSTRIISIRTNGNDVIDKMWSMRPINAETVPAVPNVDRARTPDGAFPDQVHIVSGESGSGKTTWALMTSDLGIYLTPDDFGAGELNHISATYGQTPPAASQALQKRNDCVVDALFIAAQRVLGVFLAASMPVKEPVSISLVLDEFGGESVLVRGLCAVKLETIHSKLSPLFGFAVNLKVIVVGTGTDMKTKGVGSH</sequence>
<dbReference type="Proteomes" id="UP000051952">
    <property type="component" value="Unassembled WGS sequence"/>
</dbReference>
<proteinExistence type="predicted"/>
<dbReference type="AlphaFoldDB" id="A0A0S4IPR5"/>
<organism evidence="1 2">
    <name type="scientific">Bodo saltans</name>
    <name type="common">Flagellated protozoan</name>
    <dbReference type="NCBI Taxonomy" id="75058"/>
    <lineage>
        <taxon>Eukaryota</taxon>
        <taxon>Discoba</taxon>
        <taxon>Euglenozoa</taxon>
        <taxon>Kinetoplastea</taxon>
        <taxon>Metakinetoplastina</taxon>
        <taxon>Eubodonida</taxon>
        <taxon>Bodonidae</taxon>
        <taxon>Bodo</taxon>
    </lineage>
</organism>
<evidence type="ECO:0000313" key="1">
    <source>
        <dbReference type="EMBL" id="CUF02246.1"/>
    </source>
</evidence>
<feature type="non-terminal residue" evidence="1">
    <location>
        <position position="200"/>
    </location>
</feature>
<dbReference type="EMBL" id="CYKH01000228">
    <property type="protein sequence ID" value="CUF02246.1"/>
    <property type="molecule type" value="Genomic_DNA"/>
</dbReference>
<protein>
    <submittedName>
        <fullName evidence="1">Uncharacterized protein</fullName>
    </submittedName>
</protein>
<reference evidence="2" key="1">
    <citation type="submission" date="2015-09" db="EMBL/GenBank/DDBJ databases">
        <authorList>
            <consortium name="Pathogen Informatics"/>
        </authorList>
    </citation>
    <scope>NUCLEOTIDE SEQUENCE [LARGE SCALE GENOMIC DNA]</scope>
    <source>
        <strain evidence="2">Lake Konstanz</strain>
    </source>
</reference>
<keyword evidence="2" id="KW-1185">Reference proteome</keyword>